<dbReference type="InterPro" id="IPR027417">
    <property type="entry name" value="P-loop_NTPase"/>
</dbReference>
<keyword evidence="3" id="KW-0547">Nucleotide-binding</keyword>
<dbReference type="SMART" id="SM00382">
    <property type="entry name" value="AAA"/>
    <property type="match status" value="2"/>
</dbReference>
<sequence>MTTATTTTPTGTLTAPLPVLLRNINKGFNGVRVLEGVDFELRAGEVHALMGGNGAGKSTLMKILQGVYQPDGGEILVNGQPVHLNTPSEAERHGIAMIFQEFSLVPTLTAAQNIFLNREPRGAFGAISDRKAVRRSREIFREMGVNIDPTRPVQDLSTGEWQLTEIAKALSKNARVLIMDEPTAALSATEVTTLFGLVEGLKARGIAIVYITHRMEEVFQVADRVTVMRDGKAVLSEPTKSLRIEDVIENIVGRRMEGALEWKPRKVNRSAAPLLEVQNLSAPPAVQDVSFTVYPGEIVGLAGLMGSGRTELAETLFGVRRATGGTVRLNGREVSNRRPDQAIAHGFALVPEDRRVQGLVLDHSVYANLLLPQLGRFESRGVMQDRSGRDYARELIGQLRIKTDGPDKQTRLLSGGNQQKIVLAKWLGNDPQVLILDEPTAGVDIGSKAEIIALIRDLADLGKAVLIISSEFQELLAASDRVLLVQGGRVTGNLMRETIAREEDLHHALQGGTPHDPVHPA</sequence>
<evidence type="ECO:0000313" key="6">
    <source>
        <dbReference type="EMBL" id="BDP42640.1"/>
    </source>
</evidence>
<keyword evidence="2" id="KW-0677">Repeat</keyword>
<dbReference type="Pfam" id="PF00005">
    <property type="entry name" value="ABC_tran"/>
    <property type="match status" value="2"/>
</dbReference>
<dbReference type="InterPro" id="IPR003593">
    <property type="entry name" value="AAA+_ATPase"/>
</dbReference>
<evidence type="ECO:0000256" key="2">
    <source>
        <dbReference type="ARBA" id="ARBA00022737"/>
    </source>
</evidence>
<dbReference type="GO" id="GO:0005524">
    <property type="term" value="F:ATP binding"/>
    <property type="evidence" value="ECO:0007669"/>
    <property type="project" value="UniProtKB-KW"/>
</dbReference>
<organism evidence="6 7">
    <name type="scientific">Deinococcus aetherius</name>
    <dbReference type="NCBI Taxonomy" id="200252"/>
    <lineage>
        <taxon>Bacteria</taxon>
        <taxon>Thermotogati</taxon>
        <taxon>Deinococcota</taxon>
        <taxon>Deinococci</taxon>
        <taxon>Deinococcales</taxon>
        <taxon>Deinococcaceae</taxon>
        <taxon>Deinococcus</taxon>
    </lineage>
</organism>
<feature type="domain" description="ABC transporter" evidence="5">
    <location>
        <begin position="19"/>
        <end position="255"/>
    </location>
</feature>
<dbReference type="InterPro" id="IPR017871">
    <property type="entry name" value="ABC_transporter-like_CS"/>
</dbReference>
<keyword evidence="7" id="KW-1185">Reference proteome</keyword>
<protein>
    <submittedName>
        <fullName evidence="6">Ribose ABC transporter ATP-binding protein</fullName>
    </submittedName>
</protein>
<dbReference type="PROSITE" id="PS50893">
    <property type="entry name" value="ABC_TRANSPORTER_2"/>
    <property type="match status" value="2"/>
</dbReference>
<accession>A0ABM8AFR8</accession>
<feature type="domain" description="ABC transporter" evidence="5">
    <location>
        <begin position="262"/>
        <end position="512"/>
    </location>
</feature>
<keyword evidence="4 6" id="KW-0067">ATP-binding</keyword>
<dbReference type="InterPro" id="IPR050107">
    <property type="entry name" value="ABC_carbohydrate_import_ATPase"/>
</dbReference>
<evidence type="ECO:0000256" key="3">
    <source>
        <dbReference type="ARBA" id="ARBA00022741"/>
    </source>
</evidence>
<dbReference type="CDD" id="cd03215">
    <property type="entry name" value="ABC_Carb_Monos_II"/>
    <property type="match status" value="1"/>
</dbReference>
<dbReference type="PANTHER" id="PTHR43790:SF9">
    <property type="entry name" value="GALACTOFURANOSE TRANSPORTER ATP-BINDING PROTEIN YTFR"/>
    <property type="match status" value="1"/>
</dbReference>
<dbReference type="Proteomes" id="UP001064971">
    <property type="component" value="Chromosome"/>
</dbReference>
<dbReference type="PROSITE" id="PS00211">
    <property type="entry name" value="ABC_TRANSPORTER_1"/>
    <property type="match status" value="1"/>
</dbReference>
<gene>
    <name evidence="6" type="ORF">DAETH_26090</name>
</gene>
<reference evidence="6" key="1">
    <citation type="submission" date="2022-07" db="EMBL/GenBank/DDBJ databases">
        <title>Complete Genome Sequence of the Radioresistant Bacterium Deinococcus aetherius ST0316, Isolated from the Air Dust collected in Lower Stratosphere above Japan.</title>
        <authorList>
            <person name="Satoh K."/>
            <person name="Hagiwara K."/>
            <person name="Katsumata K."/>
            <person name="Kubo A."/>
            <person name="Yokobori S."/>
            <person name="Yamagishi A."/>
            <person name="Oono Y."/>
            <person name="Narumi I."/>
        </authorList>
    </citation>
    <scope>NUCLEOTIDE SEQUENCE</scope>
    <source>
        <strain evidence="6">ST0316</strain>
    </source>
</reference>
<dbReference type="Gene3D" id="3.40.50.300">
    <property type="entry name" value="P-loop containing nucleotide triphosphate hydrolases"/>
    <property type="match status" value="2"/>
</dbReference>
<evidence type="ECO:0000256" key="1">
    <source>
        <dbReference type="ARBA" id="ARBA00022448"/>
    </source>
</evidence>
<dbReference type="SUPFAM" id="SSF52540">
    <property type="entry name" value="P-loop containing nucleoside triphosphate hydrolases"/>
    <property type="match status" value="2"/>
</dbReference>
<evidence type="ECO:0000259" key="5">
    <source>
        <dbReference type="PROSITE" id="PS50893"/>
    </source>
</evidence>
<dbReference type="InterPro" id="IPR003439">
    <property type="entry name" value="ABC_transporter-like_ATP-bd"/>
</dbReference>
<evidence type="ECO:0000313" key="7">
    <source>
        <dbReference type="Proteomes" id="UP001064971"/>
    </source>
</evidence>
<keyword evidence="1" id="KW-0813">Transport</keyword>
<proteinExistence type="predicted"/>
<dbReference type="PANTHER" id="PTHR43790">
    <property type="entry name" value="CARBOHYDRATE TRANSPORT ATP-BINDING PROTEIN MG119-RELATED"/>
    <property type="match status" value="1"/>
</dbReference>
<dbReference type="CDD" id="cd03216">
    <property type="entry name" value="ABC_Carb_Monos_I"/>
    <property type="match status" value="1"/>
</dbReference>
<evidence type="ECO:0000256" key="4">
    <source>
        <dbReference type="ARBA" id="ARBA00022840"/>
    </source>
</evidence>
<dbReference type="EMBL" id="AP026560">
    <property type="protein sequence ID" value="BDP42640.1"/>
    <property type="molecule type" value="Genomic_DNA"/>
</dbReference>
<name>A0ABM8AFR8_9DEIO</name>
<dbReference type="RefSeq" id="WP_264775325.1">
    <property type="nucleotide sequence ID" value="NZ_AP026560.1"/>
</dbReference>